<comment type="caution">
    <text evidence="1">The sequence shown here is derived from an EMBL/GenBank/DDBJ whole genome shotgun (WGS) entry which is preliminary data.</text>
</comment>
<reference evidence="1" key="1">
    <citation type="journal article" date="2023" name="G3 (Bethesda)">
        <title>A reference genome for the long-term kleptoplast-retaining sea slug Elysia crispata morphotype clarki.</title>
        <authorList>
            <person name="Eastman K.E."/>
            <person name="Pendleton A.L."/>
            <person name="Shaikh M.A."/>
            <person name="Suttiyut T."/>
            <person name="Ogas R."/>
            <person name="Tomko P."/>
            <person name="Gavelis G."/>
            <person name="Widhalm J.R."/>
            <person name="Wisecaver J.H."/>
        </authorList>
    </citation>
    <scope>NUCLEOTIDE SEQUENCE</scope>
    <source>
        <strain evidence="1">ECLA1</strain>
    </source>
</reference>
<evidence type="ECO:0000313" key="2">
    <source>
        <dbReference type="Proteomes" id="UP001283361"/>
    </source>
</evidence>
<gene>
    <name evidence="1" type="ORF">RRG08_034067</name>
</gene>
<evidence type="ECO:0000313" key="1">
    <source>
        <dbReference type="EMBL" id="KAK3749095.1"/>
    </source>
</evidence>
<dbReference type="Proteomes" id="UP001283361">
    <property type="component" value="Unassembled WGS sequence"/>
</dbReference>
<accession>A0AAE0YLM7</accession>
<dbReference type="AlphaFoldDB" id="A0AAE0YLM7"/>
<proteinExistence type="predicted"/>
<name>A0AAE0YLM7_9GAST</name>
<sequence length="71" mass="8075">MKSTCCRKTLALEDELVLRLCKINESNQVYYHKTLSTPLPYSQPIQGLPAIVISLTILPHDFKYTPPPFPT</sequence>
<dbReference type="EMBL" id="JAWDGP010005963">
    <property type="protein sequence ID" value="KAK3749095.1"/>
    <property type="molecule type" value="Genomic_DNA"/>
</dbReference>
<keyword evidence="2" id="KW-1185">Reference proteome</keyword>
<organism evidence="1 2">
    <name type="scientific">Elysia crispata</name>
    <name type="common">lettuce slug</name>
    <dbReference type="NCBI Taxonomy" id="231223"/>
    <lineage>
        <taxon>Eukaryota</taxon>
        <taxon>Metazoa</taxon>
        <taxon>Spiralia</taxon>
        <taxon>Lophotrochozoa</taxon>
        <taxon>Mollusca</taxon>
        <taxon>Gastropoda</taxon>
        <taxon>Heterobranchia</taxon>
        <taxon>Euthyneura</taxon>
        <taxon>Panpulmonata</taxon>
        <taxon>Sacoglossa</taxon>
        <taxon>Placobranchoidea</taxon>
        <taxon>Plakobranchidae</taxon>
        <taxon>Elysia</taxon>
    </lineage>
</organism>
<protein>
    <submittedName>
        <fullName evidence="1">Uncharacterized protein</fullName>
    </submittedName>
</protein>